<comment type="caution">
    <text evidence="2">The sequence shown here is derived from an EMBL/GenBank/DDBJ whole genome shotgun (WGS) entry which is preliminary data.</text>
</comment>
<evidence type="ECO:0000313" key="3">
    <source>
        <dbReference type="Proteomes" id="UP000828390"/>
    </source>
</evidence>
<gene>
    <name evidence="2" type="ORF">DPMN_143187</name>
</gene>
<evidence type="ECO:0000256" key="1">
    <source>
        <dbReference type="SAM" id="MobiDB-lite"/>
    </source>
</evidence>
<organism evidence="2 3">
    <name type="scientific">Dreissena polymorpha</name>
    <name type="common">Zebra mussel</name>
    <name type="synonym">Mytilus polymorpha</name>
    <dbReference type="NCBI Taxonomy" id="45954"/>
    <lineage>
        <taxon>Eukaryota</taxon>
        <taxon>Metazoa</taxon>
        <taxon>Spiralia</taxon>
        <taxon>Lophotrochozoa</taxon>
        <taxon>Mollusca</taxon>
        <taxon>Bivalvia</taxon>
        <taxon>Autobranchia</taxon>
        <taxon>Heteroconchia</taxon>
        <taxon>Euheterodonta</taxon>
        <taxon>Imparidentia</taxon>
        <taxon>Neoheterodontei</taxon>
        <taxon>Myida</taxon>
        <taxon>Dreissenoidea</taxon>
        <taxon>Dreissenidae</taxon>
        <taxon>Dreissena</taxon>
    </lineage>
</organism>
<keyword evidence="3" id="KW-1185">Reference proteome</keyword>
<proteinExistence type="predicted"/>
<dbReference type="EMBL" id="JAIWYP010000006">
    <property type="protein sequence ID" value="KAH3814681.1"/>
    <property type="molecule type" value="Genomic_DNA"/>
</dbReference>
<evidence type="ECO:0000313" key="2">
    <source>
        <dbReference type="EMBL" id="KAH3814681.1"/>
    </source>
</evidence>
<reference evidence="2" key="2">
    <citation type="submission" date="2020-11" db="EMBL/GenBank/DDBJ databases">
        <authorList>
            <person name="McCartney M.A."/>
            <person name="Auch B."/>
            <person name="Kono T."/>
            <person name="Mallez S."/>
            <person name="Becker A."/>
            <person name="Gohl D.M."/>
            <person name="Silverstein K.A.T."/>
            <person name="Koren S."/>
            <person name="Bechman K.B."/>
            <person name="Herman A."/>
            <person name="Abrahante J.E."/>
            <person name="Garbe J."/>
        </authorList>
    </citation>
    <scope>NUCLEOTIDE SEQUENCE</scope>
    <source>
        <strain evidence="2">Duluth1</strain>
        <tissue evidence="2">Whole animal</tissue>
    </source>
</reference>
<reference evidence="2" key="1">
    <citation type="journal article" date="2019" name="bioRxiv">
        <title>The Genome of the Zebra Mussel, Dreissena polymorpha: A Resource for Invasive Species Research.</title>
        <authorList>
            <person name="McCartney M.A."/>
            <person name="Auch B."/>
            <person name="Kono T."/>
            <person name="Mallez S."/>
            <person name="Zhang Y."/>
            <person name="Obille A."/>
            <person name="Becker A."/>
            <person name="Abrahante J.E."/>
            <person name="Garbe J."/>
            <person name="Badalamenti J.P."/>
            <person name="Herman A."/>
            <person name="Mangelson H."/>
            <person name="Liachko I."/>
            <person name="Sullivan S."/>
            <person name="Sone E.D."/>
            <person name="Koren S."/>
            <person name="Silverstein K.A.T."/>
            <person name="Beckman K.B."/>
            <person name="Gohl D.M."/>
        </authorList>
    </citation>
    <scope>NUCLEOTIDE SEQUENCE</scope>
    <source>
        <strain evidence="2">Duluth1</strain>
        <tissue evidence="2">Whole animal</tissue>
    </source>
</reference>
<dbReference type="AlphaFoldDB" id="A0A9D4GCG6"/>
<name>A0A9D4GCG6_DREPO</name>
<dbReference type="Proteomes" id="UP000828390">
    <property type="component" value="Unassembled WGS sequence"/>
</dbReference>
<feature type="region of interest" description="Disordered" evidence="1">
    <location>
        <begin position="1"/>
        <end position="36"/>
    </location>
</feature>
<feature type="compositionally biased region" description="Polar residues" evidence="1">
    <location>
        <begin position="16"/>
        <end position="28"/>
    </location>
</feature>
<protein>
    <submittedName>
        <fullName evidence="2">Uncharacterized protein</fullName>
    </submittedName>
</protein>
<sequence length="103" mass="11255">MSNHNHSLSLGHRSESQIADQEQNSYTRGPNAGVTPKTALCNADVSTTTTCYRAVDITTTTETKEKAILVWRFGSTNYSSCREFTSGGNELFCVTEENVTVSV</sequence>
<accession>A0A9D4GCG6</accession>